<evidence type="ECO:0000256" key="3">
    <source>
        <dbReference type="ARBA" id="ARBA00022898"/>
    </source>
</evidence>
<gene>
    <name evidence="7" type="ORF">D1222_10550</name>
</gene>
<keyword evidence="3 5" id="KW-0663">Pyridoxal phosphate</keyword>
<dbReference type="Proteomes" id="UP000265845">
    <property type="component" value="Unassembled WGS sequence"/>
</dbReference>
<dbReference type="EMBL" id="QWGA01000007">
    <property type="protein sequence ID" value="RIJ28810.1"/>
    <property type="molecule type" value="Genomic_DNA"/>
</dbReference>
<evidence type="ECO:0000256" key="4">
    <source>
        <dbReference type="ARBA" id="ARBA00023239"/>
    </source>
</evidence>
<dbReference type="GO" id="GO:0030170">
    <property type="term" value="F:pyridoxal phosphate binding"/>
    <property type="evidence" value="ECO:0007669"/>
    <property type="project" value="InterPro"/>
</dbReference>
<comment type="similarity">
    <text evidence="6">Belongs to the group II decarboxylase family.</text>
</comment>
<dbReference type="PANTHER" id="PTHR11999:SF70">
    <property type="entry name" value="MIP05841P"/>
    <property type="match status" value="1"/>
</dbReference>
<comment type="caution">
    <text evidence="7">The sequence shown here is derived from an EMBL/GenBank/DDBJ whole genome shotgun (WGS) entry which is preliminary data.</text>
</comment>
<dbReference type="GO" id="GO:0016831">
    <property type="term" value="F:carboxy-lyase activity"/>
    <property type="evidence" value="ECO:0007669"/>
    <property type="project" value="UniProtKB-KW"/>
</dbReference>
<comment type="cofactor">
    <cofactor evidence="1 5 6">
        <name>pyridoxal 5'-phosphate</name>
        <dbReference type="ChEBI" id="CHEBI:597326"/>
    </cofactor>
</comment>
<dbReference type="InterPro" id="IPR010977">
    <property type="entry name" value="Aromatic_deC"/>
</dbReference>
<dbReference type="Gene3D" id="3.90.1150.170">
    <property type="match status" value="2"/>
</dbReference>
<dbReference type="Gene3D" id="3.40.640.10">
    <property type="entry name" value="Type I PLP-dependent aspartate aminotransferase-like (Major domain)"/>
    <property type="match status" value="1"/>
</dbReference>
<evidence type="ECO:0000256" key="6">
    <source>
        <dbReference type="RuleBase" id="RU000382"/>
    </source>
</evidence>
<dbReference type="SUPFAM" id="SSF53383">
    <property type="entry name" value="PLP-dependent transferases"/>
    <property type="match status" value="1"/>
</dbReference>
<dbReference type="AlphaFoldDB" id="A0A399RBG0"/>
<evidence type="ECO:0000313" key="7">
    <source>
        <dbReference type="EMBL" id="RIJ28810.1"/>
    </source>
</evidence>
<proteinExistence type="inferred from homology"/>
<dbReference type="Pfam" id="PF00282">
    <property type="entry name" value="Pyridoxal_deC"/>
    <property type="match status" value="1"/>
</dbReference>
<dbReference type="PROSITE" id="PS00392">
    <property type="entry name" value="DDC_GAD_HDC_YDC"/>
    <property type="match status" value="1"/>
</dbReference>
<name>A0A399RBG0_9PROT</name>
<evidence type="ECO:0000256" key="2">
    <source>
        <dbReference type="ARBA" id="ARBA00022793"/>
    </source>
</evidence>
<dbReference type="OrthoDB" id="9803665at2"/>
<dbReference type="InterPro" id="IPR015424">
    <property type="entry name" value="PyrdxlP-dep_Trfase"/>
</dbReference>
<keyword evidence="2" id="KW-0210">Decarboxylase</keyword>
<dbReference type="GO" id="GO:0006520">
    <property type="term" value="P:amino acid metabolic process"/>
    <property type="evidence" value="ECO:0007669"/>
    <property type="project" value="InterPro"/>
</dbReference>
<sequence length="491" mass="52360">MDDDLTDLNAKASLEPEDWTAFRRRAHETLDRALDKLEQAGTGRVWTPVPESVDAQIEKALSASPLGADAVNDVLRSILPYGVGNTHPRFLGWVHGSGTPFGLLPAMIEAAINANCGGRDHVGLRVERALSDWVAQQFGFPKTASGLVVTGTSMATVVAMKVARDAALGFASREAGVDGSKLVAYSSAEAHACNARALDILGLGTSALRKVPVNDAFQMDLSALKAAIAEDRAAGLVPFAIIGTAGTVNTGAIDELSGIADIAEAEGLWFHIDGAFAASGILSEDVAPKLRGIERADSIAFDFHKWLHVNYDAGFVLVRNEALHRQAFSTRPDYLKATERGLAAGNPWPVEYGPELSRGFRALKIWAHIAEFGPERLGAAISDNCQLVRTLADLVDATASFERLATVETSICCFRYVADGLSAGDLDALNEEIVIRLQETGVAAPSTTRVNGKLAIRVNITNHRTRESDLHLLLDAIKALAPEALEKLGKA</sequence>
<dbReference type="InterPro" id="IPR002129">
    <property type="entry name" value="PyrdxlP-dep_de-COase"/>
</dbReference>
<dbReference type="PANTHER" id="PTHR11999">
    <property type="entry name" value="GROUP II PYRIDOXAL-5-PHOSPHATE DECARBOXYLASE"/>
    <property type="match status" value="1"/>
</dbReference>
<accession>A0A399RBG0</accession>
<reference evidence="7 8" key="1">
    <citation type="submission" date="2018-08" db="EMBL/GenBank/DDBJ databases">
        <title>Henriciella mobilis sp. nov., isolated from seawater.</title>
        <authorList>
            <person name="Cheng H."/>
            <person name="Wu Y.-H."/>
            <person name="Xu X.-W."/>
            <person name="Guo L.-L."/>
        </authorList>
    </citation>
    <scope>NUCLEOTIDE SEQUENCE [LARGE SCALE GENOMIC DNA]</scope>
    <source>
        <strain evidence="7 8">CCUG67844</strain>
    </source>
</reference>
<evidence type="ECO:0000256" key="5">
    <source>
        <dbReference type="PIRSR" id="PIRSR602129-50"/>
    </source>
</evidence>
<keyword evidence="4 6" id="KW-0456">Lyase</keyword>
<organism evidence="7 8">
    <name type="scientific">Henriciella algicola</name>
    <dbReference type="NCBI Taxonomy" id="1608422"/>
    <lineage>
        <taxon>Bacteria</taxon>
        <taxon>Pseudomonadati</taxon>
        <taxon>Pseudomonadota</taxon>
        <taxon>Alphaproteobacteria</taxon>
        <taxon>Hyphomonadales</taxon>
        <taxon>Hyphomonadaceae</taxon>
        <taxon>Henriciella</taxon>
    </lineage>
</organism>
<dbReference type="GO" id="GO:0019752">
    <property type="term" value="P:carboxylic acid metabolic process"/>
    <property type="evidence" value="ECO:0007669"/>
    <property type="project" value="InterPro"/>
</dbReference>
<feature type="modified residue" description="N6-(pyridoxal phosphate)lysine" evidence="5">
    <location>
        <position position="305"/>
    </location>
</feature>
<dbReference type="PRINTS" id="PR00800">
    <property type="entry name" value="YHDCRBOXLASE"/>
</dbReference>
<protein>
    <submittedName>
        <fullName evidence="7">Cytochrome D ubiquinol oxidase subunit I</fullName>
    </submittedName>
</protein>
<evidence type="ECO:0000256" key="1">
    <source>
        <dbReference type="ARBA" id="ARBA00001933"/>
    </source>
</evidence>
<dbReference type="InterPro" id="IPR015421">
    <property type="entry name" value="PyrdxlP-dep_Trfase_major"/>
</dbReference>
<keyword evidence="8" id="KW-1185">Reference proteome</keyword>
<evidence type="ECO:0000313" key="8">
    <source>
        <dbReference type="Proteomes" id="UP000265845"/>
    </source>
</evidence>
<dbReference type="InterPro" id="IPR021115">
    <property type="entry name" value="Pyridoxal-P_BS"/>
</dbReference>